<dbReference type="EMBL" id="DF143600">
    <property type="protein sequence ID" value="GAA53811.1"/>
    <property type="molecule type" value="Genomic_DNA"/>
</dbReference>
<reference key="2">
    <citation type="submission" date="2011-10" db="EMBL/GenBank/DDBJ databases">
        <title>The genome and transcriptome sequence of Clonorchis sinensis provide insights into the carcinogenic liver fluke.</title>
        <authorList>
            <person name="Wang X."/>
            <person name="Huang Y."/>
            <person name="Chen W."/>
            <person name="Liu H."/>
            <person name="Guo L."/>
            <person name="Chen Y."/>
            <person name="Luo F."/>
            <person name="Zhou W."/>
            <person name="Sun J."/>
            <person name="Mao Q."/>
            <person name="Liang P."/>
            <person name="Zhou C."/>
            <person name="Tian Y."/>
            <person name="Men J."/>
            <person name="Lv X."/>
            <person name="Huang L."/>
            <person name="Zhou J."/>
            <person name="Hu Y."/>
            <person name="Li R."/>
            <person name="Zhang F."/>
            <person name="Lei H."/>
            <person name="Li X."/>
            <person name="Hu X."/>
            <person name="Liang C."/>
            <person name="Xu J."/>
            <person name="Wu Z."/>
            <person name="Yu X."/>
        </authorList>
    </citation>
    <scope>NUCLEOTIDE SEQUENCE</scope>
    <source>
        <strain>Henan</strain>
    </source>
</reference>
<accession>G7YLI0</accession>
<feature type="region of interest" description="Disordered" evidence="1">
    <location>
        <begin position="95"/>
        <end position="116"/>
    </location>
</feature>
<sequence length="150" mass="17373">MQKNTDLAFVFSDRLDSHSGVWCATDRVNVPHCAVLLYRLVPKVRPQKINLFLVPSPQAVRKTKHVLAKRSAKMEELIEGRELMAYCEDFVERQPEERDERLEEKRTPNGPCSSRQDILIKTPDEIQPFMSHNLDFRLLLVEINKRASAS</sequence>
<keyword evidence="3" id="KW-1185">Reference proteome</keyword>
<proteinExistence type="predicted"/>
<organism evidence="2 3">
    <name type="scientific">Clonorchis sinensis</name>
    <name type="common">Chinese liver fluke</name>
    <dbReference type="NCBI Taxonomy" id="79923"/>
    <lineage>
        <taxon>Eukaryota</taxon>
        <taxon>Metazoa</taxon>
        <taxon>Spiralia</taxon>
        <taxon>Lophotrochozoa</taxon>
        <taxon>Platyhelminthes</taxon>
        <taxon>Trematoda</taxon>
        <taxon>Digenea</taxon>
        <taxon>Opisthorchiida</taxon>
        <taxon>Opisthorchiata</taxon>
        <taxon>Opisthorchiidae</taxon>
        <taxon>Clonorchis</taxon>
    </lineage>
</organism>
<evidence type="ECO:0000256" key="1">
    <source>
        <dbReference type="SAM" id="MobiDB-lite"/>
    </source>
</evidence>
<gene>
    <name evidence="2" type="ORF">CLF_111218</name>
</gene>
<name>G7YLI0_CLOSI</name>
<dbReference type="Proteomes" id="UP000008909">
    <property type="component" value="Unassembled WGS sequence"/>
</dbReference>
<evidence type="ECO:0000313" key="2">
    <source>
        <dbReference type="EMBL" id="GAA53811.1"/>
    </source>
</evidence>
<evidence type="ECO:0000313" key="3">
    <source>
        <dbReference type="Proteomes" id="UP000008909"/>
    </source>
</evidence>
<protein>
    <submittedName>
        <fullName evidence="2">Uncharacterized protein</fullName>
    </submittedName>
</protein>
<reference evidence="2" key="1">
    <citation type="journal article" date="2011" name="Genome Biol.">
        <title>The draft genome of the carcinogenic human liver fluke Clonorchis sinensis.</title>
        <authorList>
            <person name="Wang X."/>
            <person name="Chen W."/>
            <person name="Huang Y."/>
            <person name="Sun J."/>
            <person name="Men J."/>
            <person name="Liu H."/>
            <person name="Luo F."/>
            <person name="Guo L."/>
            <person name="Lv X."/>
            <person name="Deng C."/>
            <person name="Zhou C."/>
            <person name="Fan Y."/>
            <person name="Li X."/>
            <person name="Huang L."/>
            <person name="Hu Y."/>
            <person name="Liang C."/>
            <person name="Hu X."/>
            <person name="Xu J."/>
            <person name="Yu X."/>
        </authorList>
    </citation>
    <scope>NUCLEOTIDE SEQUENCE [LARGE SCALE GENOMIC DNA]</scope>
    <source>
        <strain evidence="2">Henan</strain>
    </source>
</reference>
<dbReference type="AlphaFoldDB" id="G7YLI0"/>
<feature type="compositionally biased region" description="Basic and acidic residues" evidence="1">
    <location>
        <begin position="95"/>
        <end position="107"/>
    </location>
</feature>